<dbReference type="RefSeq" id="WP_380538725.1">
    <property type="nucleotide sequence ID" value="NZ_JBHFAB010000018.1"/>
</dbReference>
<comment type="subcellular location">
    <subcellularLocation>
        <location evidence="1">Membrane</location>
        <topology evidence="1">Multi-pass membrane protein</topology>
    </subcellularLocation>
</comment>
<dbReference type="InterPro" id="IPR004923">
    <property type="entry name" value="FTR1/Fip1/EfeU"/>
</dbReference>
<evidence type="ECO:0000256" key="3">
    <source>
        <dbReference type="ARBA" id="ARBA00022692"/>
    </source>
</evidence>
<feature type="transmembrane region" description="Helical" evidence="7">
    <location>
        <begin position="179"/>
        <end position="203"/>
    </location>
</feature>
<keyword evidence="9" id="KW-1185">Reference proteome</keyword>
<dbReference type="PANTHER" id="PTHR31632">
    <property type="entry name" value="IRON TRANSPORTER FTH1"/>
    <property type="match status" value="1"/>
</dbReference>
<evidence type="ECO:0000256" key="2">
    <source>
        <dbReference type="ARBA" id="ARBA00008333"/>
    </source>
</evidence>
<evidence type="ECO:0000256" key="1">
    <source>
        <dbReference type="ARBA" id="ARBA00004141"/>
    </source>
</evidence>
<comment type="caution">
    <text evidence="8">The sequence shown here is derived from an EMBL/GenBank/DDBJ whole genome shotgun (WGS) entry which is preliminary data.</text>
</comment>
<evidence type="ECO:0000256" key="6">
    <source>
        <dbReference type="SAM" id="MobiDB-lite"/>
    </source>
</evidence>
<keyword evidence="4 7" id="KW-1133">Transmembrane helix</keyword>
<accession>A0ABV6W088</accession>
<dbReference type="Proteomes" id="UP001592531">
    <property type="component" value="Unassembled WGS sequence"/>
</dbReference>
<evidence type="ECO:0000313" key="8">
    <source>
        <dbReference type="EMBL" id="MFC1419424.1"/>
    </source>
</evidence>
<comment type="similarity">
    <text evidence="2">Belongs to the oxidase-dependent Fe transporter (OFeT) (TC 9.A.10.1) family.</text>
</comment>
<feature type="transmembrane region" description="Helical" evidence="7">
    <location>
        <begin position="146"/>
        <end position="167"/>
    </location>
</feature>
<sequence length="291" mass="30952">MLPTFVIGLREGLEAALIVGIIASFLGQQGRRDALRKVWIGVGIAVAICVVVAVALQVLSSDLPQRQQEQLETVIGVVAVLMVSYMVLWMRRHSRDLRGDLEGAAGRALAEGSASALVMMAFLAVLREGFETSVFLLATFNESSNPWYGGTGAALGILLAAFIGYGIYRGGVRLNLSRFFRITGVVLVLVAAGLVATAVMTAFEGGWIDRGAQAFDLSWLVRPGTPIASVLTGVLGIQPYPTWPMVAGWLVYAVPMTAVVLWPAKRRPKPTADADGRTDPETAPTSDPATA</sequence>
<reference evidence="8 9" key="1">
    <citation type="submission" date="2024-09" db="EMBL/GenBank/DDBJ databases">
        <authorList>
            <person name="Lee S.D."/>
        </authorList>
    </citation>
    <scope>NUCLEOTIDE SEQUENCE [LARGE SCALE GENOMIC DNA]</scope>
    <source>
        <strain evidence="8 9">N8-3</strain>
    </source>
</reference>
<feature type="region of interest" description="Disordered" evidence="6">
    <location>
        <begin position="266"/>
        <end position="291"/>
    </location>
</feature>
<evidence type="ECO:0000256" key="7">
    <source>
        <dbReference type="SAM" id="Phobius"/>
    </source>
</evidence>
<proteinExistence type="inferred from homology"/>
<feature type="transmembrane region" description="Helical" evidence="7">
    <location>
        <begin position="6"/>
        <end position="26"/>
    </location>
</feature>
<dbReference type="Pfam" id="PF03239">
    <property type="entry name" value="FTR1"/>
    <property type="match status" value="1"/>
</dbReference>
<protein>
    <submittedName>
        <fullName evidence="8">Iron uptake transporter permease EfeU</fullName>
    </submittedName>
</protein>
<gene>
    <name evidence="8" type="primary">efeU</name>
    <name evidence="8" type="ORF">ACEZDE_22725</name>
</gene>
<feature type="transmembrane region" description="Helical" evidence="7">
    <location>
        <begin position="243"/>
        <end position="262"/>
    </location>
</feature>
<dbReference type="NCBIfam" id="NF041756">
    <property type="entry name" value="EfeU"/>
    <property type="match status" value="1"/>
</dbReference>
<keyword evidence="3 7" id="KW-0812">Transmembrane</keyword>
<evidence type="ECO:0000256" key="4">
    <source>
        <dbReference type="ARBA" id="ARBA00022989"/>
    </source>
</evidence>
<feature type="transmembrane region" description="Helical" evidence="7">
    <location>
        <begin position="71"/>
        <end position="88"/>
    </location>
</feature>
<feature type="transmembrane region" description="Helical" evidence="7">
    <location>
        <begin position="38"/>
        <end position="59"/>
    </location>
</feature>
<organism evidence="8 9">
    <name type="scientific">Streptacidiphilus cavernicola</name>
    <dbReference type="NCBI Taxonomy" id="3342716"/>
    <lineage>
        <taxon>Bacteria</taxon>
        <taxon>Bacillati</taxon>
        <taxon>Actinomycetota</taxon>
        <taxon>Actinomycetes</taxon>
        <taxon>Kitasatosporales</taxon>
        <taxon>Streptomycetaceae</taxon>
        <taxon>Streptacidiphilus</taxon>
    </lineage>
</organism>
<dbReference type="PANTHER" id="PTHR31632:SF2">
    <property type="entry name" value="PLASMA MEMBRANE IRON PERMEASE"/>
    <property type="match status" value="1"/>
</dbReference>
<evidence type="ECO:0000256" key="5">
    <source>
        <dbReference type="ARBA" id="ARBA00023136"/>
    </source>
</evidence>
<feature type="transmembrane region" description="Helical" evidence="7">
    <location>
        <begin position="108"/>
        <end position="126"/>
    </location>
</feature>
<feature type="compositionally biased region" description="Basic and acidic residues" evidence="6">
    <location>
        <begin position="270"/>
        <end position="280"/>
    </location>
</feature>
<evidence type="ECO:0000313" key="9">
    <source>
        <dbReference type="Proteomes" id="UP001592531"/>
    </source>
</evidence>
<name>A0ABV6W088_9ACTN</name>
<dbReference type="EMBL" id="JBHFAB010000018">
    <property type="protein sequence ID" value="MFC1419424.1"/>
    <property type="molecule type" value="Genomic_DNA"/>
</dbReference>
<keyword evidence="5 7" id="KW-0472">Membrane</keyword>